<dbReference type="CDD" id="cd11614">
    <property type="entry name" value="SAF_CpaB_FlgA_like"/>
    <property type="match status" value="1"/>
</dbReference>
<dbReference type="EMBL" id="CP012333">
    <property type="protein sequence ID" value="AKU94460.1"/>
    <property type="molecule type" value="Genomic_DNA"/>
</dbReference>
<sequence length="260" mass="27974">MNRRALLIALVVGALGLVLLVLYQRRFELEASGGDKIKLLIAVKRLERGKPITDDMISVREVPLAYVDDRAIRESDKNKILGLRLGTTVKEQQLVLWTDLTTGSDDRKDLSALVLPGYRAVAIRAARDESSVSLIRPGDYVDVIGVLGAAGSDVKTSVVLLQRVLVLALGGETSPDAIDQHAGARSFDNLLTLSLTLTEAQILALASERGRLSVAVRHPDDQQKAGVTDINFDAILDAKKRGEIRGIRPSGPVNITGGGQ</sequence>
<gene>
    <name evidence="2" type="ORF">AKJ09_01124</name>
</gene>
<dbReference type="RefSeq" id="WP_146646053.1">
    <property type="nucleotide sequence ID" value="NZ_CP012333.1"/>
</dbReference>
<dbReference type="InterPro" id="IPR013974">
    <property type="entry name" value="SAF"/>
</dbReference>
<keyword evidence="3" id="KW-1185">Reference proteome</keyword>
<dbReference type="AlphaFoldDB" id="A0A0K1PLQ8"/>
<dbReference type="SMART" id="SM00858">
    <property type="entry name" value="SAF"/>
    <property type="match status" value="1"/>
</dbReference>
<dbReference type="InterPro" id="IPR017592">
    <property type="entry name" value="Pilus_assmbl_Flp-typ_CpaB"/>
</dbReference>
<dbReference type="Pfam" id="PF16976">
    <property type="entry name" value="RcpC"/>
    <property type="match status" value="1"/>
</dbReference>
<dbReference type="Pfam" id="PF08666">
    <property type="entry name" value="SAF"/>
    <property type="match status" value="1"/>
</dbReference>
<accession>A0A0K1PLQ8</accession>
<feature type="domain" description="SAF" evidence="1">
    <location>
        <begin position="37"/>
        <end position="101"/>
    </location>
</feature>
<evidence type="ECO:0000313" key="3">
    <source>
        <dbReference type="Proteomes" id="UP000064967"/>
    </source>
</evidence>
<dbReference type="NCBIfam" id="TIGR03177">
    <property type="entry name" value="pilus_cpaB"/>
    <property type="match status" value="1"/>
</dbReference>
<evidence type="ECO:0000313" key="2">
    <source>
        <dbReference type="EMBL" id="AKU94460.1"/>
    </source>
</evidence>
<organism evidence="2 3">
    <name type="scientific">Labilithrix luteola</name>
    <dbReference type="NCBI Taxonomy" id="1391654"/>
    <lineage>
        <taxon>Bacteria</taxon>
        <taxon>Pseudomonadati</taxon>
        <taxon>Myxococcota</taxon>
        <taxon>Polyangia</taxon>
        <taxon>Polyangiales</taxon>
        <taxon>Labilitrichaceae</taxon>
        <taxon>Labilithrix</taxon>
    </lineage>
</organism>
<reference evidence="2 3" key="1">
    <citation type="submission" date="2015-08" db="EMBL/GenBank/DDBJ databases">
        <authorList>
            <person name="Babu N.S."/>
            <person name="Beckwith C.J."/>
            <person name="Beseler K.G."/>
            <person name="Brison A."/>
            <person name="Carone J.V."/>
            <person name="Caskin T.P."/>
            <person name="Diamond M."/>
            <person name="Durham M.E."/>
            <person name="Foxe J.M."/>
            <person name="Go M."/>
            <person name="Henderson B.A."/>
            <person name="Jones I.B."/>
            <person name="McGettigan J.A."/>
            <person name="Micheletti S.J."/>
            <person name="Nasrallah M.E."/>
            <person name="Ortiz D."/>
            <person name="Piller C.R."/>
            <person name="Privatt S.R."/>
            <person name="Schneider S.L."/>
            <person name="Sharp S."/>
            <person name="Smith T.C."/>
            <person name="Stanton J.D."/>
            <person name="Ullery H.E."/>
            <person name="Wilson R.J."/>
            <person name="Serrano M.G."/>
            <person name="Buck G."/>
            <person name="Lee V."/>
            <person name="Wang Y."/>
            <person name="Carvalho R."/>
            <person name="Voegtly L."/>
            <person name="Shi R."/>
            <person name="Duckworth R."/>
            <person name="Johnson A."/>
            <person name="Loviza R."/>
            <person name="Walstead R."/>
            <person name="Shah Z."/>
            <person name="Kiflezghi M."/>
            <person name="Wade K."/>
            <person name="Ball S.L."/>
            <person name="Bradley K.W."/>
            <person name="Asai D.J."/>
            <person name="Bowman C.A."/>
            <person name="Russell D.A."/>
            <person name="Pope W.H."/>
            <person name="Jacobs-Sera D."/>
            <person name="Hendrix R.W."/>
            <person name="Hatfull G.F."/>
        </authorList>
    </citation>
    <scope>NUCLEOTIDE SEQUENCE [LARGE SCALE GENOMIC DNA]</scope>
    <source>
        <strain evidence="2 3">DSM 27648</strain>
    </source>
</reference>
<dbReference type="KEGG" id="llu:AKJ09_01124"/>
<dbReference type="InterPro" id="IPR031571">
    <property type="entry name" value="RcpC_dom"/>
</dbReference>
<protein>
    <submittedName>
        <fullName evidence="2">Flp pilus assembly protein RcpC/CpaB</fullName>
    </submittedName>
</protein>
<dbReference type="STRING" id="1391654.AKJ09_01124"/>
<dbReference type="OrthoDB" id="163768at2"/>
<evidence type="ECO:0000259" key="1">
    <source>
        <dbReference type="SMART" id="SM00858"/>
    </source>
</evidence>
<name>A0A0K1PLQ8_9BACT</name>
<dbReference type="Proteomes" id="UP000064967">
    <property type="component" value="Chromosome"/>
</dbReference>
<proteinExistence type="predicted"/>